<dbReference type="AlphaFoldDB" id="A0AAV7EY11"/>
<accession>A0AAV7EY11</accession>
<comment type="caution">
    <text evidence="1">The sequence shown here is derived from an EMBL/GenBank/DDBJ whole genome shotgun (WGS) entry which is preliminary data.</text>
</comment>
<dbReference type="EMBL" id="JAINDJ010000003">
    <property type="protein sequence ID" value="KAG9453780.1"/>
    <property type="molecule type" value="Genomic_DNA"/>
</dbReference>
<dbReference type="PANTHER" id="PTHR34427">
    <property type="entry name" value="DUF4283 DOMAIN PROTEIN"/>
    <property type="match status" value="1"/>
</dbReference>
<evidence type="ECO:0000313" key="1">
    <source>
        <dbReference type="EMBL" id="KAG9453780.1"/>
    </source>
</evidence>
<dbReference type="PANTHER" id="PTHR34427:SF5">
    <property type="entry name" value="DUF4283 DOMAIN-CONTAINING PROTEIN"/>
    <property type="match status" value="1"/>
</dbReference>
<sequence>MSQRNGIATATSGVLQQKPWETGKSIGIPEGLWVSSFLIDESRRWYLDVVPFGKEIAVKIAQKSPARRSYVKFLASEVGEIRKALLQLTQISSPGRTEAKRRKRAVLGSVEMAKHVASGRGWSWLEEKLLEIQNKVQALGVVQENAEKDHEKVQIRRGTSDNMIAQKSCSYKEALPREEGEGEAKRKTPIMSYPSVEPIDECISQNRLAKGIKDAWKLAAKPRLYALGSNLWLVNLTSREEQQHIVTLAEELKQDLLLQLCAWSPHLSIVDPTVWVTIVGVPVHLWREEVFRALASLTGTVVEIDRNTIRGDRLDQARVRVVASPTFNEEISVPINVGATLRCYRIAAKIWKKKEVRSPAGKASPATGRGEVRRTDPIQLDDMTSLQKWQALGAEEVVLPFLAVESTKGAELQNEVEEREGEMGREACALVPLIHAVEKGGALEPGPVFMANPVMGPGPTTEYPELLGLIATEIGQPKAQASNTDDPIEKGSKSSNKVQGLGVAWMHTLSPKSWDLGFKSTRDRQPSFLPEC</sequence>
<proteinExistence type="predicted"/>
<reference evidence="1 2" key="1">
    <citation type="submission" date="2021-07" db="EMBL/GenBank/DDBJ databases">
        <title>The Aristolochia fimbriata genome: insights into angiosperm evolution, floral development and chemical biosynthesis.</title>
        <authorList>
            <person name="Jiao Y."/>
        </authorList>
    </citation>
    <scope>NUCLEOTIDE SEQUENCE [LARGE SCALE GENOMIC DNA]</scope>
    <source>
        <strain evidence="1">IBCAS-2021</strain>
        <tissue evidence="1">Leaf</tissue>
    </source>
</reference>
<keyword evidence="2" id="KW-1185">Reference proteome</keyword>
<evidence type="ECO:0008006" key="3">
    <source>
        <dbReference type="Google" id="ProtNLM"/>
    </source>
</evidence>
<organism evidence="1 2">
    <name type="scientific">Aristolochia fimbriata</name>
    <name type="common">White veined hardy Dutchman's pipe vine</name>
    <dbReference type="NCBI Taxonomy" id="158543"/>
    <lineage>
        <taxon>Eukaryota</taxon>
        <taxon>Viridiplantae</taxon>
        <taxon>Streptophyta</taxon>
        <taxon>Embryophyta</taxon>
        <taxon>Tracheophyta</taxon>
        <taxon>Spermatophyta</taxon>
        <taxon>Magnoliopsida</taxon>
        <taxon>Magnoliidae</taxon>
        <taxon>Piperales</taxon>
        <taxon>Aristolochiaceae</taxon>
        <taxon>Aristolochia</taxon>
    </lineage>
</organism>
<protein>
    <recommendedName>
        <fullName evidence="3">DUF4283 domain-containing protein</fullName>
    </recommendedName>
</protein>
<dbReference type="Proteomes" id="UP000825729">
    <property type="component" value="Unassembled WGS sequence"/>
</dbReference>
<name>A0AAV7EY11_ARIFI</name>
<evidence type="ECO:0000313" key="2">
    <source>
        <dbReference type="Proteomes" id="UP000825729"/>
    </source>
</evidence>
<gene>
    <name evidence="1" type="ORF">H6P81_006684</name>
</gene>